<evidence type="ECO:0000256" key="6">
    <source>
        <dbReference type="ARBA" id="ARBA00022737"/>
    </source>
</evidence>
<evidence type="ECO:0000256" key="7">
    <source>
        <dbReference type="ARBA" id="ARBA00022989"/>
    </source>
</evidence>
<evidence type="ECO:0000256" key="4">
    <source>
        <dbReference type="ARBA" id="ARBA00022692"/>
    </source>
</evidence>
<accession>A0ABM1SVB9</accession>
<keyword evidence="10" id="KW-0325">Glycoprotein</keyword>
<dbReference type="Gene3D" id="3.40.50.10140">
    <property type="entry name" value="Toll/interleukin-1 receptor homology (TIR) domain"/>
    <property type="match status" value="1"/>
</dbReference>
<evidence type="ECO:0000256" key="3">
    <source>
        <dbReference type="ARBA" id="ARBA00022614"/>
    </source>
</evidence>
<dbReference type="SMART" id="SM00255">
    <property type="entry name" value="TIR"/>
    <property type="match status" value="1"/>
</dbReference>
<dbReference type="SUPFAM" id="SSF52047">
    <property type="entry name" value="RNI-like"/>
    <property type="match status" value="1"/>
</dbReference>
<proteinExistence type="inferred from homology"/>
<dbReference type="InterPro" id="IPR000483">
    <property type="entry name" value="Cys-rich_flank_reg_C"/>
</dbReference>
<dbReference type="InterPro" id="IPR050333">
    <property type="entry name" value="SLRP"/>
</dbReference>
<gene>
    <name evidence="14" type="primary">LOC111086953</name>
</gene>
<evidence type="ECO:0000256" key="5">
    <source>
        <dbReference type="ARBA" id="ARBA00022729"/>
    </source>
</evidence>
<dbReference type="PRINTS" id="PR00019">
    <property type="entry name" value="LEURICHRPT"/>
</dbReference>
<keyword evidence="4 11" id="KW-0812">Transmembrane</keyword>
<dbReference type="Gene3D" id="3.80.10.10">
    <property type="entry name" value="Ribonuclease Inhibitor"/>
    <property type="match status" value="7"/>
</dbReference>
<name>A0ABM1SVB9_LIMPO</name>
<dbReference type="SMART" id="SM00082">
    <property type="entry name" value="LRRCT"/>
    <property type="match status" value="2"/>
</dbReference>
<evidence type="ECO:0000256" key="8">
    <source>
        <dbReference type="ARBA" id="ARBA00023136"/>
    </source>
</evidence>
<dbReference type="Pfam" id="PF13855">
    <property type="entry name" value="LRR_8"/>
    <property type="match status" value="7"/>
</dbReference>
<feature type="transmembrane region" description="Helical" evidence="11">
    <location>
        <begin position="7"/>
        <end position="26"/>
    </location>
</feature>
<dbReference type="SMART" id="SM00365">
    <property type="entry name" value="LRR_SD22"/>
    <property type="match status" value="13"/>
</dbReference>
<dbReference type="SUPFAM" id="SSF52200">
    <property type="entry name" value="Toll/Interleukin receptor TIR domain"/>
    <property type="match status" value="1"/>
</dbReference>
<keyword evidence="3" id="KW-0433">Leucine-rich repeat</keyword>
<dbReference type="SMART" id="SM00013">
    <property type="entry name" value="LRRNT"/>
    <property type="match status" value="1"/>
</dbReference>
<dbReference type="InterPro" id="IPR000157">
    <property type="entry name" value="TIR_dom"/>
</dbReference>
<dbReference type="SMART" id="SM00369">
    <property type="entry name" value="LRR_TYP"/>
    <property type="match status" value="21"/>
</dbReference>
<dbReference type="RefSeq" id="XP_022247575.1">
    <property type="nucleotide sequence ID" value="XM_022391867.1"/>
</dbReference>
<protein>
    <submittedName>
        <fullName evidence="14">Toll-like receptor Tollo</fullName>
    </submittedName>
</protein>
<dbReference type="InterPro" id="IPR032675">
    <property type="entry name" value="LRR_dom_sf"/>
</dbReference>
<feature type="transmembrane region" description="Helical" evidence="11">
    <location>
        <begin position="977"/>
        <end position="1001"/>
    </location>
</feature>
<dbReference type="PANTHER" id="PTHR45712:SF22">
    <property type="entry name" value="INSULIN-LIKE GROWTH FACTOR-BINDING PROTEIN COMPLEX ACID LABILE SUBUNIT"/>
    <property type="match status" value="1"/>
</dbReference>
<keyword evidence="7 11" id="KW-1133">Transmembrane helix</keyword>
<dbReference type="InterPro" id="IPR003591">
    <property type="entry name" value="Leu-rich_rpt_typical-subtyp"/>
</dbReference>
<evidence type="ECO:0000259" key="12">
    <source>
        <dbReference type="PROSITE" id="PS50104"/>
    </source>
</evidence>
<dbReference type="Proteomes" id="UP000694941">
    <property type="component" value="Unplaced"/>
</dbReference>
<dbReference type="InterPro" id="IPR035897">
    <property type="entry name" value="Toll_tir_struct_dom_sf"/>
</dbReference>
<dbReference type="SUPFAM" id="SSF52058">
    <property type="entry name" value="L domain-like"/>
    <property type="match status" value="2"/>
</dbReference>
<evidence type="ECO:0000256" key="11">
    <source>
        <dbReference type="SAM" id="Phobius"/>
    </source>
</evidence>
<dbReference type="PROSITE" id="PS50104">
    <property type="entry name" value="TIR"/>
    <property type="match status" value="1"/>
</dbReference>
<dbReference type="PANTHER" id="PTHR45712">
    <property type="entry name" value="AGAP008170-PA"/>
    <property type="match status" value="1"/>
</dbReference>
<feature type="domain" description="TIR" evidence="12">
    <location>
        <begin position="1028"/>
        <end position="1163"/>
    </location>
</feature>
<evidence type="ECO:0000256" key="9">
    <source>
        <dbReference type="ARBA" id="ARBA00023170"/>
    </source>
</evidence>
<dbReference type="Pfam" id="PF01582">
    <property type="entry name" value="TIR"/>
    <property type="match status" value="1"/>
</dbReference>
<organism evidence="13 14">
    <name type="scientific">Limulus polyphemus</name>
    <name type="common">Atlantic horseshoe crab</name>
    <dbReference type="NCBI Taxonomy" id="6850"/>
    <lineage>
        <taxon>Eukaryota</taxon>
        <taxon>Metazoa</taxon>
        <taxon>Ecdysozoa</taxon>
        <taxon>Arthropoda</taxon>
        <taxon>Chelicerata</taxon>
        <taxon>Merostomata</taxon>
        <taxon>Xiphosura</taxon>
        <taxon>Limulidae</taxon>
        <taxon>Limulus</taxon>
    </lineage>
</organism>
<dbReference type="InterPro" id="IPR001611">
    <property type="entry name" value="Leu-rich_rpt"/>
</dbReference>
<dbReference type="InterPro" id="IPR000372">
    <property type="entry name" value="LRRNT"/>
</dbReference>
<evidence type="ECO:0000256" key="2">
    <source>
        <dbReference type="ARBA" id="ARBA00009634"/>
    </source>
</evidence>
<keyword evidence="5" id="KW-0732">Signal</keyword>
<evidence type="ECO:0000313" key="14">
    <source>
        <dbReference type="RefSeq" id="XP_022247575.1"/>
    </source>
</evidence>
<keyword evidence="6" id="KW-0677">Repeat</keyword>
<keyword evidence="8 11" id="KW-0472">Membrane</keyword>
<keyword evidence="9" id="KW-0675">Receptor</keyword>
<evidence type="ECO:0000256" key="1">
    <source>
        <dbReference type="ARBA" id="ARBA00004479"/>
    </source>
</evidence>
<dbReference type="PROSITE" id="PS51450">
    <property type="entry name" value="LRR"/>
    <property type="match status" value="6"/>
</dbReference>
<dbReference type="PRINTS" id="PR01537">
    <property type="entry name" value="INTRLKN1R1F"/>
</dbReference>
<sequence length="1185" mass="135505">MEEQHQLLWIICVLLVSSTCAVHYVAPEDCRWEPLSVAGSSDVSLTCSLRTLNGAFDNTNFSVIQSAHTISLTVKCQDIFFESSLLNNTVSHLSELQSLNIEFCKLREIPTLAFAGLSRVVNLTLRTYNNRWGEFSLKVFPDSFSHLGSLRRLDLSVNNIDVLPTKVFCGLPNLEYVNLTVNLFDEVSDLALHQTHATCDTVVQELDVSHNRIKVLPNRGFSRSFKLKVLSLKFNQIGRAEDNALEGLDQLRTLVLSHNQLVALPPSFFKHTEQLSELHLQNNSISVIPPRLFSGLQQLVTLDLSYNRISSQWINSDTFADLIRLVVLDFSHNQITEIGTATFRSQYSLQVLRLQFNNIGNIAENAFASLYNLHTLILSHNRINQIEYLTLNGLFVLSVLSFDNNNINVIHPDSFRNCTSLVELSLGNNRLSSVPLALQSLKQLRSLELGDNRISEIHNASYQGLNQLYSLRLMGNEIGNLTNGVFQDLPSLRILDLSRNKIQALEQGTLDDVPDLHALRLDSNLLTDINGLFSNLHDLLMLNVSANKIAWFDYALIPIGLQWLDIHENEIEDLGNYFQLESALKLRTLDASSNSIHQLEGSSLPHGIEIMYLAKNKINSIKPFTFLGKANLTRVDLRGNQLKTLEMNSFRLSAVISRKPLPEFSVSGNPFICDCNMEWLQRLKSLGESRQYPDMVDVDKIVCQLSTRLPASVPLIKANSSQFLCQYRSHCFALCHCCDFDACDCEMVCPENCTCYYDQSWSTNIVDCSSLHLSVVPPKIPMDVTELYLDGNDFPSLYSHTFIGRKNMKILFLNNSNIRLISNRTFNGLRALKELNLQNNKIGILHGFEFDRLTLLVKLDLSYNVLKTISNTTFTAMKSLEVLYLEHNLLVEFPVFDPNIQLRVLRLAHNPWSCECEFLETFSHWFQDGVDFVEDITEVQCVFNESLTVQLLDFNTTSCNNVTASSSFIKKDRVQDILYIIITAVSLLVILLILVALVLVFRKRMSLWCYTKYGIRMFHRCDQAEKEQLFDAFVSYSKKDETFVTQILTPELEYGNPTYRLCLHYRDLPVGGYMSDAITEAMESSRRTIVILSENFLKSEWCRYEFKAAHHEVLRSNKHRLIVVFLGKVIQRDLDPEIRSWIKSNTFLRWGEKLFWEKLRYAMPDIRQRTSERRRQDHTSIAVHI</sequence>
<comment type="similarity">
    <text evidence="2">Belongs to the Toll-like receptor family.</text>
</comment>
<keyword evidence="13" id="KW-1185">Reference proteome</keyword>
<evidence type="ECO:0000256" key="10">
    <source>
        <dbReference type="ARBA" id="ARBA00023180"/>
    </source>
</evidence>
<reference evidence="14" key="1">
    <citation type="submission" date="2025-08" db="UniProtKB">
        <authorList>
            <consortium name="RefSeq"/>
        </authorList>
    </citation>
    <scope>IDENTIFICATION</scope>
    <source>
        <tissue evidence="14">Muscle</tissue>
    </source>
</reference>
<comment type="subcellular location">
    <subcellularLocation>
        <location evidence="1">Membrane</location>
        <topology evidence="1">Single-pass type I membrane protein</topology>
    </subcellularLocation>
</comment>
<dbReference type="GeneID" id="111086953"/>
<evidence type="ECO:0000313" key="13">
    <source>
        <dbReference type="Proteomes" id="UP000694941"/>
    </source>
</evidence>